<reference evidence="4" key="1">
    <citation type="submission" date="2016-06" db="UniProtKB">
        <authorList>
            <consortium name="WormBaseParasite"/>
        </authorList>
    </citation>
    <scope>IDENTIFICATION</scope>
</reference>
<dbReference type="Proteomes" id="UP000272942">
    <property type="component" value="Unassembled WGS sequence"/>
</dbReference>
<evidence type="ECO:0000313" key="4">
    <source>
        <dbReference type="WBParaSite" id="ECPE_0000080001-mRNA-1"/>
    </source>
</evidence>
<feature type="compositionally biased region" description="Basic and acidic residues" evidence="1">
    <location>
        <begin position="60"/>
        <end position="69"/>
    </location>
</feature>
<evidence type="ECO:0000313" key="2">
    <source>
        <dbReference type="EMBL" id="VDP29127.1"/>
    </source>
</evidence>
<dbReference type="EMBL" id="UZAN01003296">
    <property type="protein sequence ID" value="VDP29127.1"/>
    <property type="molecule type" value="Genomic_DNA"/>
</dbReference>
<evidence type="ECO:0000256" key="1">
    <source>
        <dbReference type="SAM" id="MobiDB-lite"/>
    </source>
</evidence>
<reference evidence="2 3" key="2">
    <citation type="submission" date="2018-11" db="EMBL/GenBank/DDBJ databases">
        <authorList>
            <consortium name="Pathogen Informatics"/>
        </authorList>
    </citation>
    <scope>NUCLEOTIDE SEQUENCE [LARGE SCALE GENOMIC DNA]</scope>
    <source>
        <strain evidence="2 3">Egypt</strain>
    </source>
</reference>
<organism evidence="4">
    <name type="scientific">Echinostoma caproni</name>
    <dbReference type="NCBI Taxonomy" id="27848"/>
    <lineage>
        <taxon>Eukaryota</taxon>
        <taxon>Metazoa</taxon>
        <taxon>Spiralia</taxon>
        <taxon>Lophotrochozoa</taxon>
        <taxon>Platyhelminthes</taxon>
        <taxon>Trematoda</taxon>
        <taxon>Digenea</taxon>
        <taxon>Plagiorchiida</taxon>
        <taxon>Echinostomata</taxon>
        <taxon>Echinostomatoidea</taxon>
        <taxon>Echinostomatidae</taxon>
        <taxon>Echinostoma</taxon>
    </lineage>
</organism>
<feature type="compositionally biased region" description="Polar residues" evidence="1">
    <location>
        <begin position="9"/>
        <end position="32"/>
    </location>
</feature>
<proteinExistence type="predicted"/>
<feature type="region of interest" description="Disordered" evidence="1">
    <location>
        <begin position="55"/>
        <end position="101"/>
    </location>
</feature>
<sequence length="140" mass="15024">MDTIDSVLAQYTPSPSATNETASTEACCSPTSDPALDTNAPTSTNYISSIQQMVEHAKRRVEQSQHSDLDASFAQDAESIEQQDKKGQVESGKSIVTENSLGTVDLDPVSMVKADMVHVKPISENAKIDILLTGRKLLGD</sequence>
<dbReference type="WBParaSite" id="ECPE_0000080001-mRNA-1">
    <property type="protein sequence ID" value="ECPE_0000080001-mRNA-1"/>
    <property type="gene ID" value="ECPE_0000080001"/>
</dbReference>
<accession>A0A183A1G5</accession>
<protein>
    <submittedName>
        <fullName evidence="4">Late endosomal/lysosomal adaptor and MAPK and MTOR activator 1</fullName>
    </submittedName>
</protein>
<gene>
    <name evidence="2" type="ORF">ECPE_LOCUS800</name>
</gene>
<name>A0A183A1G5_9TREM</name>
<dbReference type="AlphaFoldDB" id="A0A183A1G5"/>
<keyword evidence="3" id="KW-1185">Reference proteome</keyword>
<evidence type="ECO:0000313" key="3">
    <source>
        <dbReference type="Proteomes" id="UP000272942"/>
    </source>
</evidence>
<dbReference type="OrthoDB" id="6284430at2759"/>
<feature type="region of interest" description="Disordered" evidence="1">
    <location>
        <begin position="1"/>
        <end position="43"/>
    </location>
</feature>